<dbReference type="InterPro" id="IPR001279">
    <property type="entry name" value="Metallo-B-lactamas"/>
</dbReference>
<dbReference type="PANTHER" id="PTHR11203">
    <property type="entry name" value="CLEAVAGE AND POLYADENYLATION SPECIFICITY FACTOR FAMILY MEMBER"/>
    <property type="match status" value="1"/>
</dbReference>
<dbReference type="Pfam" id="PF00753">
    <property type="entry name" value="Lactamase_B"/>
    <property type="match status" value="1"/>
</dbReference>
<dbReference type="EMBL" id="LCLF01000016">
    <property type="protein sequence ID" value="KKU12649.1"/>
    <property type="molecule type" value="Genomic_DNA"/>
</dbReference>
<dbReference type="SMART" id="SM00849">
    <property type="entry name" value="Lactamase_B"/>
    <property type="match status" value="1"/>
</dbReference>
<accession>A0A837IQS8</accession>
<protein>
    <submittedName>
        <fullName evidence="2">Cleavage and polyadenylation specificity factor</fullName>
    </submittedName>
</protein>
<organism evidence="2 3">
    <name type="scientific">Candidatus Azambacteria bacterium GW2011_GWC2_45_7b</name>
    <dbReference type="NCBI Taxonomy" id="1618621"/>
    <lineage>
        <taxon>Bacteria</taxon>
        <taxon>Candidatus Azamiibacteriota</taxon>
    </lineage>
</organism>
<dbReference type="CDD" id="cd16295">
    <property type="entry name" value="TTHA0252-CPSF-like_MBL-fold"/>
    <property type="match status" value="1"/>
</dbReference>
<dbReference type="SUPFAM" id="SSF56281">
    <property type="entry name" value="Metallo-hydrolase/oxidoreductase"/>
    <property type="match status" value="1"/>
</dbReference>
<reference evidence="2 3" key="1">
    <citation type="journal article" date="2015" name="Nature">
        <title>rRNA introns, odd ribosomes, and small enigmatic genomes across a large radiation of phyla.</title>
        <authorList>
            <person name="Brown C.T."/>
            <person name="Hug L.A."/>
            <person name="Thomas B.C."/>
            <person name="Sharon I."/>
            <person name="Castelle C.J."/>
            <person name="Singh A."/>
            <person name="Wilkins M.J."/>
            <person name="Williams K.H."/>
            <person name="Banfield J.F."/>
        </authorList>
    </citation>
    <scope>NUCLEOTIDE SEQUENCE [LARGE SCALE GENOMIC DNA]</scope>
</reference>
<dbReference type="AlphaFoldDB" id="A0A837IQS8"/>
<dbReference type="PANTHER" id="PTHR11203:SF37">
    <property type="entry name" value="INTEGRATOR COMPLEX SUBUNIT 11"/>
    <property type="match status" value="1"/>
</dbReference>
<sequence>MKLSFFGAAQEVTGSCFLLENGKDKILIDCGLFQCPKFCDIRSHDPFPFDPKSVSALFVTHAHVDHTGRIPKLVKEGFSGKIYSTNPTKDLAEIMLKDSVSVMAKEAERDNEKVPYTEEDVDRVMSVWEGKNYHESVNVGDFKVVFYDAGHILGSAMVLVEASGKKILFTGDLGNPANPLLNGFEKVAGAEVLVLESTYGDREHEDVEEKKLKLERVIEQ</sequence>
<gene>
    <name evidence="2" type="ORF">UX18_C0016G0012</name>
</gene>
<feature type="non-terminal residue" evidence="2">
    <location>
        <position position="220"/>
    </location>
</feature>
<dbReference type="GO" id="GO:0004521">
    <property type="term" value="F:RNA endonuclease activity"/>
    <property type="evidence" value="ECO:0007669"/>
    <property type="project" value="TreeGrafter"/>
</dbReference>
<proteinExistence type="predicted"/>
<comment type="caution">
    <text evidence="2">The sequence shown here is derived from an EMBL/GenBank/DDBJ whole genome shotgun (WGS) entry which is preliminary data.</text>
</comment>
<dbReference type="Proteomes" id="UP000034909">
    <property type="component" value="Unassembled WGS sequence"/>
</dbReference>
<evidence type="ECO:0000313" key="3">
    <source>
        <dbReference type="Proteomes" id="UP000034909"/>
    </source>
</evidence>
<dbReference type="InterPro" id="IPR050698">
    <property type="entry name" value="MBL"/>
</dbReference>
<dbReference type="Gene3D" id="3.60.15.10">
    <property type="entry name" value="Ribonuclease Z/Hydroxyacylglutathione hydrolase-like"/>
    <property type="match status" value="1"/>
</dbReference>
<feature type="domain" description="Metallo-beta-lactamase" evidence="1">
    <location>
        <begin position="13"/>
        <end position="202"/>
    </location>
</feature>
<evidence type="ECO:0000259" key="1">
    <source>
        <dbReference type="SMART" id="SM00849"/>
    </source>
</evidence>
<name>A0A837IQS8_9BACT</name>
<dbReference type="InterPro" id="IPR036866">
    <property type="entry name" value="RibonucZ/Hydroxyglut_hydro"/>
</dbReference>
<evidence type="ECO:0000313" key="2">
    <source>
        <dbReference type="EMBL" id="KKU12649.1"/>
    </source>
</evidence>